<evidence type="ECO:0000259" key="6">
    <source>
        <dbReference type="Pfam" id="PF18025"/>
    </source>
</evidence>
<dbReference type="InterPro" id="IPR042574">
    <property type="entry name" value="FucT_N_sf"/>
</dbReference>
<evidence type="ECO:0000256" key="3">
    <source>
        <dbReference type="ARBA" id="ARBA00022679"/>
    </source>
</evidence>
<evidence type="ECO:0000259" key="4">
    <source>
        <dbReference type="Pfam" id="PF00852"/>
    </source>
</evidence>
<dbReference type="PANTHER" id="PTHR11929:SF194">
    <property type="entry name" value="ALPHA-(1,3)-FUCOSYLTRANSFERASE 10"/>
    <property type="match status" value="1"/>
</dbReference>
<organism evidence="8">
    <name type="scientific">viral metagenome</name>
    <dbReference type="NCBI Taxonomy" id="1070528"/>
    <lineage>
        <taxon>unclassified sequences</taxon>
        <taxon>metagenomes</taxon>
        <taxon>organismal metagenomes</taxon>
    </lineage>
</organism>
<dbReference type="EMBL" id="MN739655">
    <property type="protein sequence ID" value="QHT18404.1"/>
    <property type="molecule type" value="Genomic_DNA"/>
</dbReference>
<proteinExistence type="inferred from homology"/>
<feature type="domain" description="Glycosyl transferase family 25" evidence="5">
    <location>
        <begin position="1023"/>
        <end position="1214"/>
    </location>
</feature>
<dbReference type="InterPro" id="IPR002654">
    <property type="entry name" value="Glyco_trans_25"/>
</dbReference>
<dbReference type="Gene3D" id="3.40.50.11660">
    <property type="entry name" value="Glycosyl transferase family 10, C-terminal domain"/>
    <property type="match status" value="1"/>
</dbReference>
<evidence type="ECO:0000256" key="1">
    <source>
        <dbReference type="ARBA" id="ARBA00008919"/>
    </source>
</evidence>
<dbReference type="InterPro" id="IPR038577">
    <property type="entry name" value="GT10-like_C_sf"/>
</dbReference>
<evidence type="ECO:0000259" key="7">
    <source>
        <dbReference type="Pfam" id="PF24785"/>
    </source>
</evidence>
<dbReference type="InterPro" id="IPR021234">
    <property type="entry name" value="DUF2827"/>
</dbReference>
<dbReference type="Gene3D" id="3.40.50.11650">
    <property type="entry name" value="Glycosyl transferase family 10, N-terminal domain"/>
    <property type="match status" value="1"/>
</dbReference>
<dbReference type="InterPro" id="IPR001503">
    <property type="entry name" value="Glyco_trans_10"/>
</dbReference>
<feature type="domain" description="RXYLT1 C-terminal" evidence="7">
    <location>
        <begin position="1460"/>
        <end position="1599"/>
    </location>
</feature>
<evidence type="ECO:0000259" key="5">
    <source>
        <dbReference type="Pfam" id="PF01755"/>
    </source>
</evidence>
<dbReference type="Pfam" id="PF01755">
    <property type="entry name" value="Glyco_transf_25"/>
    <property type="match status" value="1"/>
</dbReference>
<name>A0A6C0DPY4_9ZZZZ</name>
<protein>
    <submittedName>
        <fullName evidence="8">Uncharacterized protein</fullName>
    </submittedName>
</protein>
<dbReference type="InterPro" id="IPR041058">
    <property type="entry name" value="FucT_N"/>
</dbReference>
<evidence type="ECO:0000313" key="8">
    <source>
        <dbReference type="EMBL" id="QHT18404.1"/>
    </source>
</evidence>
<keyword evidence="3" id="KW-0808">Transferase</keyword>
<dbReference type="Pfam" id="PF00852">
    <property type="entry name" value="Glyco_transf_10"/>
    <property type="match status" value="1"/>
</dbReference>
<comment type="similarity">
    <text evidence="1">Belongs to the glycosyltransferase 10 family.</text>
</comment>
<dbReference type="CDD" id="cd06532">
    <property type="entry name" value="Glyco_transf_25"/>
    <property type="match status" value="1"/>
</dbReference>
<keyword evidence="2" id="KW-0328">Glycosyltransferase</keyword>
<feature type="domain" description="Fucosyltransferase C-terminal" evidence="4">
    <location>
        <begin position="527"/>
        <end position="666"/>
    </location>
</feature>
<dbReference type="Pfam" id="PF24785">
    <property type="entry name" value="RXYLT1_C"/>
    <property type="match status" value="1"/>
</dbReference>
<sequence length="1612" mass="185183">MRIGVTTNFQFSFFSGGSSQSSLGIAEVFRLQGHTVTMLSVGSENLWWTDLSGLKSEWNVKKVDSKETYDLVIEVGGSLLTPSQRSSMGTCVWFCRKPALLHDIEASLFPHHTPERNLEGVKEVWIQDIQTTEDDRQYLEVLTRKSVQTVPFVWTPIGIEVHRKESNSPTWPQIVNLEEVKGKPWSIHICETNTSAASSLTIPLFTIREILKKTTIPLAVEIKIHNAQHIQASEFYKKNVECHVFSDISGVKPEYIGRQRTIDAVYDPMSVFLCHSRFLTIRPYLLDAFWVGVPCLHNSLELHKSFPELEGYYPDNSIHQGRLSMEALVKAWPKRTVEHLMEVRKKMLELYTPYSQKVQKGWMDAVSRVTQSSGSMAQMVPIQRNLPEKVLRIGFCDLWDGFDPSYNVFVHMLEATGVVRVEGFAVNLKNCKDADVVLFGPFGSSWKEFPKELPKIHYTGENTLPVESDGVKLNLGYVHYNNNPGDYIRLPLWMLSINWFDADPERLGNPKPIPVERVTRVYPEEIARKTKFCAFVVSNPIQPLRNNSFHWINSYKNVDSAGLLFNTTGKSIFNTEKGGGGELMKHEFLKDYKFSITYENAAASGYTTEKLLHAKASGCIPIYWGDPKVERDFDIDGCIDARHISTKEELVNLVKEVDTNPSLWLKKYSIPALDEVKCDLVRRTLSHVACKILSIAFPSFDTKDVPKFLGRSGKEEERSVKQEEAPVKQEAVVKQEPFVRDPSIPLPSETTVTFDSTIFVTAVSNAYLGVLQPWLESILAQKAVATDLQIRVYFMSDVKKDVEVKLKEVFPTVDFRRFPTETPEDFPDFWEAKHYAWKLWILSTLCEDVAYKNIPIFYMDCGMLMCRWPRPWLQRIRETGICLLEDPRIKNGNTCHQTFQKELQMTKEDLLGQQIWAGAMCFIGGHPLATKLFTDAYVYGKKKSVIAGDKWETNVQNGFIGHRHDQSILSVLSQRYGVPRYPLDSMYCDISLRATFLKKAYLYVHRGGFKIHEPLLDGIDDAWVIHLDRRKDRLEKFESHAPHASLLQRYLRLPAFDGRTLKLTPKLARLFAPHDFKWKKSVMGCALSHLALWEQLVREKPDINSYLILEDDVRLKEGWQEAWKKTYKNLPKDWDLVYLGGILPPNRAGFEKEGIDAVNDHVGQVASNTFFGQVVPNRYFHFCAYSYVLTKQGAMKVLEVMKSRGGYWTSADHMMCNIYSVLNIYFPTPLVAGCYQDDDPVYCSSAFNDFSRKDTFDSDLWNNTECFSEEEVKQVLRMEDPLDTLGALEDARSCESSTQISTPTTLFSTGISMSAPSTKRRFVTVAGPPLVCSELYEFHWFKQIFGENAGLSLEIDRIPDEVIPDDTPIVVVQRPYVEKTRSVLEGWAAKNKTFFVLHISDEFGQDLIDFYNWPACLGVIRNYVRKDLVESSKVCVIPLGFHWAIPNGEPDIHTPRPPFREYAWSFVGTRWKSREEKLQHFLKLSLKNNWFFTDEWNSSEMRGKEETLSILLNSWWVPCPMGMHAETFRFYEALEAGAMPILVKEPGMDEYLEYLSRWFPLLVATNWAHAAEVVQKFKESPKMYEEYRTNILRSWESLKLYTKSSVKRLFQV</sequence>
<reference evidence="8" key="1">
    <citation type="journal article" date="2020" name="Nature">
        <title>Giant virus diversity and host interactions through global metagenomics.</title>
        <authorList>
            <person name="Schulz F."/>
            <person name="Roux S."/>
            <person name="Paez-Espino D."/>
            <person name="Jungbluth S."/>
            <person name="Walsh D.A."/>
            <person name="Denef V.J."/>
            <person name="McMahon K.D."/>
            <person name="Konstantinidis K.T."/>
            <person name="Eloe-Fadrosh E.A."/>
            <person name="Kyrpides N.C."/>
            <person name="Woyke T."/>
        </authorList>
    </citation>
    <scope>NUCLEOTIDE SEQUENCE</scope>
    <source>
        <strain evidence="8">GVMAG-M-3300023174-46</strain>
    </source>
</reference>
<dbReference type="SUPFAM" id="SSF53756">
    <property type="entry name" value="UDP-Glycosyltransferase/glycogen phosphorylase"/>
    <property type="match status" value="1"/>
</dbReference>
<dbReference type="InterPro" id="IPR055270">
    <property type="entry name" value="Glyco_tran_10_C"/>
</dbReference>
<evidence type="ECO:0000256" key="2">
    <source>
        <dbReference type="ARBA" id="ARBA00022676"/>
    </source>
</evidence>
<dbReference type="Pfam" id="PF18025">
    <property type="entry name" value="FucT_N"/>
    <property type="match status" value="1"/>
</dbReference>
<dbReference type="Pfam" id="PF10933">
    <property type="entry name" value="DUF2827"/>
    <property type="match status" value="1"/>
</dbReference>
<dbReference type="InterPro" id="IPR057538">
    <property type="entry name" value="RXYLT1_C"/>
</dbReference>
<dbReference type="PANTHER" id="PTHR11929">
    <property type="entry name" value="ALPHA- 1,3 -FUCOSYLTRANSFERASE"/>
    <property type="match status" value="1"/>
</dbReference>
<dbReference type="GO" id="GO:0016020">
    <property type="term" value="C:membrane"/>
    <property type="evidence" value="ECO:0007669"/>
    <property type="project" value="InterPro"/>
</dbReference>
<feature type="domain" description="Alpha-(1,3)-fucosyltransferase FucT N-terminal" evidence="6">
    <location>
        <begin position="393"/>
        <end position="495"/>
    </location>
</feature>
<accession>A0A6C0DPY4</accession>
<dbReference type="GO" id="GO:0008417">
    <property type="term" value="F:fucosyltransferase activity"/>
    <property type="evidence" value="ECO:0007669"/>
    <property type="project" value="InterPro"/>
</dbReference>